<dbReference type="SMART" id="SM00866">
    <property type="entry name" value="UTRA"/>
    <property type="match status" value="1"/>
</dbReference>
<dbReference type="InterPro" id="IPR028978">
    <property type="entry name" value="Chorismate_lyase_/UTRA_dom_sf"/>
</dbReference>
<dbReference type="Pfam" id="PF00392">
    <property type="entry name" value="GntR"/>
    <property type="match status" value="1"/>
</dbReference>
<reference evidence="5 6" key="1">
    <citation type="submission" date="2022-02" db="EMBL/GenBank/DDBJ databases">
        <title>Draft genome sequence of Mezorhizobium retamae strain IRAMC:0171 isolated from Retama raetam nodules.</title>
        <authorList>
            <person name="Bengaied R."/>
            <person name="Sbissi I."/>
            <person name="Huber K."/>
            <person name="Ghodbane F."/>
            <person name="Nouioui I."/>
            <person name="Tarhouni M."/>
            <person name="Gtari M."/>
        </authorList>
    </citation>
    <scope>NUCLEOTIDE SEQUENCE [LARGE SCALE GENOMIC DNA]</scope>
    <source>
        <strain evidence="5 6">IRAMC:0171</strain>
    </source>
</reference>
<proteinExistence type="predicted"/>
<dbReference type="EMBL" id="JAKREW010000046">
    <property type="protein sequence ID" value="MCG7508573.1"/>
    <property type="molecule type" value="Genomic_DNA"/>
</dbReference>
<protein>
    <submittedName>
        <fullName evidence="5">GntR family transcriptional regulator</fullName>
    </submittedName>
</protein>
<dbReference type="Proteomes" id="UP001201701">
    <property type="component" value="Unassembled WGS sequence"/>
</dbReference>
<dbReference type="InterPro" id="IPR036390">
    <property type="entry name" value="WH_DNA-bd_sf"/>
</dbReference>
<feature type="domain" description="HTH gntR-type" evidence="4">
    <location>
        <begin position="16"/>
        <end position="84"/>
    </location>
</feature>
<dbReference type="SUPFAM" id="SSF64288">
    <property type="entry name" value="Chorismate lyase-like"/>
    <property type="match status" value="1"/>
</dbReference>
<dbReference type="InterPro" id="IPR036388">
    <property type="entry name" value="WH-like_DNA-bd_sf"/>
</dbReference>
<dbReference type="CDD" id="cd07377">
    <property type="entry name" value="WHTH_GntR"/>
    <property type="match status" value="1"/>
</dbReference>
<dbReference type="InterPro" id="IPR011663">
    <property type="entry name" value="UTRA"/>
</dbReference>
<dbReference type="InterPro" id="IPR050679">
    <property type="entry name" value="Bact_HTH_transcr_reg"/>
</dbReference>
<dbReference type="PRINTS" id="PR00035">
    <property type="entry name" value="HTHGNTR"/>
</dbReference>
<keyword evidence="3" id="KW-0804">Transcription</keyword>
<name>A0ABS9QP11_9HYPH</name>
<keyword evidence="2" id="KW-0238">DNA-binding</keyword>
<keyword evidence="6" id="KW-1185">Reference proteome</keyword>
<gene>
    <name evidence="5" type="ORF">L4923_26375</name>
</gene>
<evidence type="ECO:0000256" key="1">
    <source>
        <dbReference type="ARBA" id="ARBA00023015"/>
    </source>
</evidence>
<organism evidence="5 6">
    <name type="scientific">Mesorhizobium retamae</name>
    <dbReference type="NCBI Taxonomy" id="2912854"/>
    <lineage>
        <taxon>Bacteria</taxon>
        <taxon>Pseudomonadati</taxon>
        <taxon>Pseudomonadota</taxon>
        <taxon>Alphaproteobacteria</taxon>
        <taxon>Hyphomicrobiales</taxon>
        <taxon>Phyllobacteriaceae</taxon>
        <taxon>Mesorhizobium</taxon>
    </lineage>
</organism>
<evidence type="ECO:0000259" key="4">
    <source>
        <dbReference type="PROSITE" id="PS50949"/>
    </source>
</evidence>
<dbReference type="SMART" id="SM00345">
    <property type="entry name" value="HTH_GNTR"/>
    <property type="match status" value="1"/>
</dbReference>
<dbReference type="PANTHER" id="PTHR44846:SF1">
    <property type="entry name" value="MANNOSYL-D-GLYCERATE TRANSPORT_METABOLISM SYSTEM REPRESSOR MNGR-RELATED"/>
    <property type="match status" value="1"/>
</dbReference>
<evidence type="ECO:0000313" key="5">
    <source>
        <dbReference type="EMBL" id="MCG7508573.1"/>
    </source>
</evidence>
<keyword evidence="1" id="KW-0805">Transcription regulation</keyword>
<dbReference type="InterPro" id="IPR000524">
    <property type="entry name" value="Tscrpt_reg_HTH_GntR"/>
</dbReference>
<sequence length="248" mass="27727">MKDARPIQPLDRNDPAPLYMQVRRHILNLIENGRQPLNSKLSSERELVELLGVSRITVRQALKDLEHDGYIASHPGKGFYVTGGKTKPFELDLLKSFTSTAITTNRKPGSRLIEGWVGKADREITRPLFLPDGADVVYLRRLRFLDDVPVTVQEDWLSPATAPGLLDLDWSSGNRSLYGELRERYSVIPVRGETIVSARLLTSEEVKLLQVEPPAAALVIDQIAYDTDNRPVNLSVSVTLHPQVLSQA</sequence>
<accession>A0ABS9QP11</accession>
<dbReference type="Gene3D" id="1.10.10.10">
    <property type="entry name" value="Winged helix-like DNA-binding domain superfamily/Winged helix DNA-binding domain"/>
    <property type="match status" value="1"/>
</dbReference>
<dbReference type="PANTHER" id="PTHR44846">
    <property type="entry name" value="MANNOSYL-D-GLYCERATE TRANSPORT/METABOLISM SYSTEM REPRESSOR MNGR-RELATED"/>
    <property type="match status" value="1"/>
</dbReference>
<dbReference type="RefSeq" id="WP_239370082.1">
    <property type="nucleotide sequence ID" value="NZ_JAKREW010000046.1"/>
</dbReference>
<dbReference type="Gene3D" id="3.40.1410.10">
    <property type="entry name" value="Chorismate lyase-like"/>
    <property type="match status" value="1"/>
</dbReference>
<evidence type="ECO:0000256" key="2">
    <source>
        <dbReference type="ARBA" id="ARBA00023125"/>
    </source>
</evidence>
<dbReference type="Pfam" id="PF07702">
    <property type="entry name" value="UTRA"/>
    <property type="match status" value="1"/>
</dbReference>
<dbReference type="SUPFAM" id="SSF46785">
    <property type="entry name" value="Winged helix' DNA-binding domain"/>
    <property type="match status" value="1"/>
</dbReference>
<comment type="caution">
    <text evidence="5">The sequence shown here is derived from an EMBL/GenBank/DDBJ whole genome shotgun (WGS) entry which is preliminary data.</text>
</comment>
<dbReference type="PROSITE" id="PS50949">
    <property type="entry name" value="HTH_GNTR"/>
    <property type="match status" value="1"/>
</dbReference>
<evidence type="ECO:0000313" key="6">
    <source>
        <dbReference type="Proteomes" id="UP001201701"/>
    </source>
</evidence>
<evidence type="ECO:0000256" key="3">
    <source>
        <dbReference type="ARBA" id="ARBA00023163"/>
    </source>
</evidence>